<sequence>MYIASEPPFSALCRYRIRLVAAYQILSTTRLNESTEDLFSGYLAKTSEGEELSRRAICGGPHIRLDINT</sequence>
<proteinExistence type="predicted"/>
<comment type="caution">
    <text evidence="1">The sequence shown here is derived from an EMBL/GenBank/DDBJ whole genome shotgun (WGS) entry which is preliminary data.</text>
</comment>
<organism evidence="1 2">
    <name type="scientific">Ophiocordyceps camponoti-floridani</name>
    <dbReference type="NCBI Taxonomy" id="2030778"/>
    <lineage>
        <taxon>Eukaryota</taxon>
        <taxon>Fungi</taxon>
        <taxon>Dikarya</taxon>
        <taxon>Ascomycota</taxon>
        <taxon>Pezizomycotina</taxon>
        <taxon>Sordariomycetes</taxon>
        <taxon>Hypocreomycetidae</taxon>
        <taxon>Hypocreales</taxon>
        <taxon>Ophiocordycipitaceae</taxon>
        <taxon>Ophiocordyceps</taxon>
    </lineage>
</organism>
<name>A0A8H4Q856_9HYPO</name>
<accession>A0A8H4Q856</accession>
<gene>
    <name evidence="1" type="ORF">GQ602_003347</name>
</gene>
<dbReference type="AlphaFoldDB" id="A0A8H4Q856"/>
<evidence type="ECO:0000313" key="1">
    <source>
        <dbReference type="EMBL" id="KAF4589458.1"/>
    </source>
</evidence>
<dbReference type="Proteomes" id="UP000562929">
    <property type="component" value="Unassembled WGS sequence"/>
</dbReference>
<protein>
    <submittedName>
        <fullName evidence="1">Uncharacterized protein</fullName>
    </submittedName>
</protein>
<keyword evidence="2" id="KW-1185">Reference proteome</keyword>
<evidence type="ECO:0000313" key="2">
    <source>
        <dbReference type="Proteomes" id="UP000562929"/>
    </source>
</evidence>
<dbReference type="EMBL" id="JAACLJ010000003">
    <property type="protein sequence ID" value="KAF4589458.1"/>
    <property type="molecule type" value="Genomic_DNA"/>
</dbReference>
<reference evidence="1 2" key="1">
    <citation type="journal article" date="2020" name="G3 (Bethesda)">
        <title>Genetic Underpinnings of Host Manipulation by Ophiocordyceps as Revealed by Comparative Transcriptomics.</title>
        <authorList>
            <person name="Will I."/>
            <person name="Das B."/>
            <person name="Trinh T."/>
            <person name="Brachmann A."/>
            <person name="Ohm R.A."/>
            <person name="de Bekker C."/>
        </authorList>
    </citation>
    <scope>NUCLEOTIDE SEQUENCE [LARGE SCALE GENOMIC DNA]</scope>
    <source>
        <strain evidence="1 2">EC05</strain>
    </source>
</reference>